<sequence length="75" mass="8603">MILNNGYTHDPRVTAEAESLVKHGYKVKVIAWDRKKEYPSYETINGVEVIRIRIPSIIDKLLPFEILKVPIPKGT</sequence>
<dbReference type="AlphaFoldDB" id="C6A088"/>
<keyword evidence="1" id="KW-0808">Transferase</keyword>
<dbReference type="CAZy" id="GT4">
    <property type="family name" value="Glycosyltransferase Family 4"/>
</dbReference>
<protein>
    <submittedName>
        <fullName evidence="1">Putative glycosyltransferase, family 1</fullName>
    </submittedName>
</protein>
<dbReference type="KEGG" id="tsi:TSIB_2022"/>
<organism evidence="1 2">
    <name type="scientific">Thermococcus sibiricus (strain DSM 12597 / MM 739)</name>
    <dbReference type="NCBI Taxonomy" id="604354"/>
    <lineage>
        <taxon>Archaea</taxon>
        <taxon>Methanobacteriati</taxon>
        <taxon>Methanobacteriota</taxon>
        <taxon>Thermococci</taxon>
        <taxon>Thermococcales</taxon>
        <taxon>Thermococcaceae</taxon>
        <taxon>Thermococcus</taxon>
    </lineage>
</organism>
<evidence type="ECO:0000313" key="1">
    <source>
        <dbReference type="EMBL" id="ACS91069.1"/>
    </source>
</evidence>
<name>C6A088_THESM</name>
<evidence type="ECO:0000313" key="2">
    <source>
        <dbReference type="Proteomes" id="UP000009079"/>
    </source>
</evidence>
<dbReference type="Proteomes" id="UP000009079">
    <property type="component" value="Chromosome"/>
</dbReference>
<dbReference type="STRING" id="604354.TSIB_2022"/>
<accession>C6A088</accession>
<dbReference type="EMBL" id="CP001463">
    <property type="protein sequence ID" value="ACS91069.1"/>
    <property type="molecule type" value="Genomic_DNA"/>
</dbReference>
<gene>
    <name evidence="1" type="ordered locus">TSIB_2022</name>
</gene>
<dbReference type="eggNOG" id="arCOG01410">
    <property type="taxonomic scope" value="Archaea"/>
</dbReference>
<dbReference type="GO" id="GO:0016740">
    <property type="term" value="F:transferase activity"/>
    <property type="evidence" value="ECO:0007669"/>
    <property type="project" value="UniProtKB-KW"/>
</dbReference>
<proteinExistence type="predicted"/>
<reference evidence="1 2" key="1">
    <citation type="journal article" date="2009" name="Appl. Environ. Microbiol.">
        <title>Metabolic versatility and indigenous origin of the archaeon Thermococcus sibiricus, isolated from a siberian oil reservoir, as revealed by genome analysis.</title>
        <authorList>
            <person name="Mardanov A.V."/>
            <person name="Ravin N.V."/>
            <person name="Svetlitchnyi V.A."/>
            <person name="Beletsky A.V."/>
            <person name="Miroshnichenko M.L."/>
            <person name="Bonch-Osmolovskaya E.A."/>
            <person name="Skryabin K.G."/>
        </authorList>
    </citation>
    <scope>NUCLEOTIDE SEQUENCE [LARGE SCALE GENOMIC DNA]</scope>
    <source>
        <strain evidence="2">DSM 12597 / MM 739</strain>
    </source>
</reference>
<keyword evidence="2" id="KW-1185">Reference proteome</keyword>
<dbReference type="HOGENOM" id="CLU_2662572_0_0_2"/>